<reference evidence="2 3" key="1">
    <citation type="submission" date="2016-11" db="EMBL/GenBank/DDBJ databases">
        <authorList>
            <person name="Jaros S."/>
            <person name="Januszkiewicz K."/>
            <person name="Wedrychowicz H."/>
        </authorList>
    </citation>
    <scope>NUCLEOTIDE SEQUENCE [LARGE SCALE GENOMIC DNA]</scope>
    <source>
        <strain evidence="2 3">CGMCC 4.2025</strain>
    </source>
</reference>
<feature type="transmembrane region" description="Helical" evidence="1">
    <location>
        <begin position="68"/>
        <end position="95"/>
    </location>
</feature>
<keyword evidence="1" id="KW-1133">Transmembrane helix</keyword>
<evidence type="ECO:0000256" key="1">
    <source>
        <dbReference type="SAM" id="Phobius"/>
    </source>
</evidence>
<dbReference type="AlphaFoldDB" id="A0A1M7ICZ2"/>
<evidence type="ECO:0000313" key="2">
    <source>
        <dbReference type="EMBL" id="SHM38545.1"/>
    </source>
</evidence>
<name>A0A1M7ICZ2_9ACTN</name>
<sequence length="135" mass="14295">MIEVSSTLYFGGLAIAAFAVDRAPLGSYGAASSIAWLAVTSGLSLMMRKPFTLGIARTTVPRELWSRPAFYTTNVIITTAWAVSFTVEAALLALLVDSSTGLIIAVKAAGFVLPAVFTVRYSRSAHERAATARHA</sequence>
<gene>
    <name evidence="2" type="ORF">SAMN05216499_110213</name>
</gene>
<dbReference type="EMBL" id="FRBI01000010">
    <property type="protein sequence ID" value="SHM38545.1"/>
    <property type="molecule type" value="Genomic_DNA"/>
</dbReference>
<feature type="transmembrane region" description="Helical" evidence="1">
    <location>
        <begin position="29"/>
        <end position="47"/>
    </location>
</feature>
<protein>
    <submittedName>
        <fullName evidence="2">Uncharacterized protein</fullName>
    </submittedName>
</protein>
<accession>A0A1M7ICZ2</accession>
<evidence type="ECO:0000313" key="3">
    <source>
        <dbReference type="Proteomes" id="UP000184111"/>
    </source>
</evidence>
<feature type="transmembrane region" description="Helical" evidence="1">
    <location>
        <begin position="101"/>
        <end position="119"/>
    </location>
</feature>
<keyword evidence="1" id="KW-0472">Membrane</keyword>
<keyword evidence="1" id="KW-0812">Transmembrane</keyword>
<keyword evidence="3" id="KW-1185">Reference proteome</keyword>
<proteinExistence type="predicted"/>
<dbReference type="STRING" id="310782.SAMN05216499_110213"/>
<organism evidence="2 3">
    <name type="scientific">Actinacidiphila paucisporea</name>
    <dbReference type="NCBI Taxonomy" id="310782"/>
    <lineage>
        <taxon>Bacteria</taxon>
        <taxon>Bacillati</taxon>
        <taxon>Actinomycetota</taxon>
        <taxon>Actinomycetes</taxon>
        <taxon>Kitasatosporales</taxon>
        <taxon>Streptomycetaceae</taxon>
        <taxon>Actinacidiphila</taxon>
    </lineage>
</organism>
<dbReference type="Proteomes" id="UP000184111">
    <property type="component" value="Unassembled WGS sequence"/>
</dbReference>